<protein>
    <submittedName>
        <fullName evidence="3">Sensor domain-containing diguanylate cyclase</fullName>
        <ecNumber evidence="3">2.7.7.65</ecNumber>
    </submittedName>
</protein>
<dbReference type="GO" id="GO:0052621">
    <property type="term" value="F:diguanylate cyclase activity"/>
    <property type="evidence" value="ECO:0007669"/>
    <property type="project" value="UniProtKB-EC"/>
</dbReference>
<dbReference type="Gene3D" id="3.30.70.270">
    <property type="match status" value="1"/>
</dbReference>
<keyword evidence="3" id="KW-0808">Transferase</keyword>
<dbReference type="PANTHER" id="PTHR45138:SF9">
    <property type="entry name" value="DIGUANYLATE CYCLASE DGCM-RELATED"/>
    <property type="match status" value="1"/>
</dbReference>
<dbReference type="NCBIfam" id="TIGR00254">
    <property type="entry name" value="GGDEF"/>
    <property type="match status" value="1"/>
</dbReference>
<dbReference type="InterPro" id="IPR003018">
    <property type="entry name" value="GAF"/>
</dbReference>
<proteinExistence type="predicted"/>
<evidence type="ECO:0000313" key="3">
    <source>
        <dbReference type="EMBL" id="MFD1927284.1"/>
    </source>
</evidence>
<organism evidence="3 4">
    <name type="scientific">Sporosarcina siberiensis</name>
    <dbReference type="NCBI Taxonomy" id="1365606"/>
    <lineage>
        <taxon>Bacteria</taxon>
        <taxon>Bacillati</taxon>
        <taxon>Bacillota</taxon>
        <taxon>Bacilli</taxon>
        <taxon>Bacillales</taxon>
        <taxon>Caryophanaceae</taxon>
        <taxon>Sporosarcina</taxon>
    </lineage>
</organism>
<name>A0ABW4SFX6_9BACL</name>
<dbReference type="Gene3D" id="3.30.450.40">
    <property type="match status" value="1"/>
</dbReference>
<evidence type="ECO:0000259" key="2">
    <source>
        <dbReference type="PROSITE" id="PS50887"/>
    </source>
</evidence>
<dbReference type="EMBL" id="JBHUGI010000006">
    <property type="protein sequence ID" value="MFD1927284.1"/>
    <property type="molecule type" value="Genomic_DNA"/>
</dbReference>
<feature type="transmembrane region" description="Helical" evidence="1">
    <location>
        <begin position="142"/>
        <end position="161"/>
    </location>
</feature>
<feature type="transmembrane region" description="Helical" evidence="1">
    <location>
        <begin position="14"/>
        <end position="32"/>
    </location>
</feature>
<keyword evidence="4" id="KW-1185">Reference proteome</keyword>
<gene>
    <name evidence="3" type="ORF">ACFSFY_04305</name>
</gene>
<evidence type="ECO:0000313" key="4">
    <source>
        <dbReference type="Proteomes" id="UP001597218"/>
    </source>
</evidence>
<dbReference type="EC" id="2.7.7.65" evidence="3"/>
<keyword evidence="1" id="KW-1133">Transmembrane helix</keyword>
<dbReference type="InterPro" id="IPR000160">
    <property type="entry name" value="GGDEF_dom"/>
</dbReference>
<dbReference type="Proteomes" id="UP001597218">
    <property type="component" value="Unassembled WGS sequence"/>
</dbReference>
<dbReference type="SMART" id="SM00267">
    <property type="entry name" value="GGDEF"/>
    <property type="match status" value="1"/>
</dbReference>
<keyword evidence="3" id="KW-0548">Nucleotidyltransferase</keyword>
<feature type="transmembrane region" description="Helical" evidence="1">
    <location>
        <begin position="107"/>
        <end position="130"/>
    </location>
</feature>
<feature type="transmembrane region" description="Helical" evidence="1">
    <location>
        <begin position="65"/>
        <end position="86"/>
    </location>
</feature>
<sequence>MRKSNFQMSTFKMFSLWLLVVPAGMVYLYLNYRPVEVNWIYLLIFLLFTIVTLNFPISLNGKPLFLAMWITIPAFLLYGLFVETLLMQIAITTMLVKVSKDNTTRPYRFFMNSLILFILSVAAASVFSFVGGEVGSVEFGPIILAVFCYQLTHSFLMDFILRFYKNISGTKSSYLSKKIVFSKLAGFGILPFSLTVYFLLQFIGIGSFLLLGVPFFFVTLILRLYNNSEHFNSSLKNAGEIGHELSNKMTEKEVIDQFVVDVTKMLGNEYTFLFDYKDGWLELVRAYEYHRFEDVQFSPMLAGQGLAGTILKNNKPIIYPNRQEWESLSVGYTPDDMQSVICLPITRNQKVEAVLLVSSVKKNAFKDYQLMILDILCSYFAVSIEKARYVQETVKKSERCALTKLYNYRYMEERLEYEVREMNSGNTESLSVLMLDIDHFKKINDTYGHESGNDILFNLARVLEEALPNDATVARYGGEEFIYLLPGMTKIEAIQFAEKLRIKIRNTEFIIAQGLGEIPNLENVTITVSIGVSSAPEDTDDAKSLLRNADRSLYLWAKQAGRDRVASYVK</sequence>
<dbReference type="PROSITE" id="PS50887">
    <property type="entry name" value="GGDEF"/>
    <property type="match status" value="1"/>
</dbReference>
<dbReference type="InterPro" id="IPR029016">
    <property type="entry name" value="GAF-like_dom_sf"/>
</dbReference>
<dbReference type="InterPro" id="IPR029787">
    <property type="entry name" value="Nucleotide_cyclase"/>
</dbReference>
<dbReference type="PANTHER" id="PTHR45138">
    <property type="entry name" value="REGULATORY COMPONENTS OF SENSORY TRANSDUCTION SYSTEM"/>
    <property type="match status" value="1"/>
</dbReference>
<comment type="caution">
    <text evidence="3">The sequence shown here is derived from an EMBL/GenBank/DDBJ whole genome shotgun (WGS) entry which is preliminary data.</text>
</comment>
<keyword evidence="1" id="KW-0812">Transmembrane</keyword>
<dbReference type="CDD" id="cd01949">
    <property type="entry name" value="GGDEF"/>
    <property type="match status" value="1"/>
</dbReference>
<dbReference type="RefSeq" id="WP_381535932.1">
    <property type="nucleotide sequence ID" value="NZ_JBHUGI010000006.1"/>
</dbReference>
<dbReference type="InterPro" id="IPR050469">
    <property type="entry name" value="Diguanylate_Cyclase"/>
</dbReference>
<accession>A0ABW4SFX6</accession>
<dbReference type="Pfam" id="PF00990">
    <property type="entry name" value="GGDEF"/>
    <property type="match status" value="1"/>
</dbReference>
<feature type="transmembrane region" description="Helical" evidence="1">
    <location>
        <begin position="39"/>
        <end position="59"/>
    </location>
</feature>
<dbReference type="Pfam" id="PF13185">
    <property type="entry name" value="GAF_2"/>
    <property type="match status" value="1"/>
</dbReference>
<keyword evidence="1" id="KW-0472">Membrane</keyword>
<feature type="domain" description="GGDEF" evidence="2">
    <location>
        <begin position="428"/>
        <end position="570"/>
    </location>
</feature>
<evidence type="ECO:0000256" key="1">
    <source>
        <dbReference type="SAM" id="Phobius"/>
    </source>
</evidence>
<dbReference type="InterPro" id="IPR043128">
    <property type="entry name" value="Rev_trsase/Diguanyl_cyclase"/>
</dbReference>
<reference evidence="4" key="1">
    <citation type="journal article" date="2019" name="Int. J. Syst. Evol. Microbiol.">
        <title>The Global Catalogue of Microorganisms (GCM) 10K type strain sequencing project: providing services to taxonomists for standard genome sequencing and annotation.</title>
        <authorList>
            <consortium name="The Broad Institute Genomics Platform"/>
            <consortium name="The Broad Institute Genome Sequencing Center for Infectious Disease"/>
            <person name="Wu L."/>
            <person name="Ma J."/>
        </authorList>
    </citation>
    <scope>NUCLEOTIDE SEQUENCE [LARGE SCALE GENOMIC DNA]</scope>
    <source>
        <strain evidence="4">CGMCC 4.7177</strain>
    </source>
</reference>
<dbReference type="SUPFAM" id="SSF55073">
    <property type="entry name" value="Nucleotide cyclase"/>
    <property type="match status" value="1"/>
</dbReference>
<dbReference type="SUPFAM" id="SSF55781">
    <property type="entry name" value="GAF domain-like"/>
    <property type="match status" value="1"/>
</dbReference>
<feature type="transmembrane region" description="Helical" evidence="1">
    <location>
        <begin position="181"/>
        <end position="199"/>
    </location>
</feature>